<protein>
    <submittedName>
        <fullName evidence="1">Uncharacterized protein</fullName>
    </submittedName>
</protein>
<name>A0ACB8EVA2_9SAUR</name>
<keyword evidence="2" id="KW-1185">Reference proteome</keyword>
<evidence type="ECO:0000313" key="2">
    <source>
        <dbReference type="Proteomes" id="UP000827872"/>
    </source>
</evidence>
<evidence type="ECO:0000313" key="1">
    <source>
        <dbReference type="EMBL" id="KAH7996702.1"/>
    </source>
</evidence>
<dbReference type="EMBL" id="CM037628">
    <property type="protein sequence ID" value="KAH7996702.1"/>
    <property type="molecule type" value="Genomic_DNA"/>
</dbReference>
<comment type="caution">
    <text evidence="1">The sequence shown here is derived from an EMBL/GenBank/DDBJ whole genome shotgun (WGS) entry which is preliminary data.</text>
</comment>
<reference evidence="1" key="1">
    <citation type="submission" date="2021-08" db="EMBL/GenBank/DDBJ databases">
        <title>The first chromosome-level gecko genome reveals the dynamic sex chromosomes of Neotropical dwarf geckos (Sphaerodactylidae: Sphaerodactylus).</title>
        <authorList>
            <person name="Pinto B.J."/>
            <person name="Keating S.E."/>
            <person name="Gamble T."/>
        </authorList>
    </citation>
    <scope>NUCLEOTIDE SEQUENCE</scope>
    <source>
        <strain evidence="1">TG3544</strain>
    </source>
</reference>
<accession>A0ACB8EVA2</accession>
<organism evidence="1 2">
    <name type="scientific">Sphaerodactylus townsendi</name>
    <dbReference type="NCBI Taxonomy" id="933632"/>
    <lineage>
        <taxon>Eukaryota</taxon>
        <taxon>Metazoa</taxon>
        <taxon>Chordata</taxon>
        <taxon>Craniata</taxon>
        <taxon>Vertebrata</taxon>
        <taxon>Euteleostomi</taxon>
        <taxon>Lepidosauria</taxon>
        <taxon>Squamata</taxon>
        <taxon>Bifurcata</taxon>
        <taxon>Gekkota</taxon>
        <taxon>Sphaerodactylidae</taxon>
        <taxon>Sphaerodactylus</taxon>
    </lineage>
</organism>
<dbReference type="Proteomes" id="UP000827872">
    <property type="component" value="Linkage Group LG15"/>
</dbReference>
<gene>
    <name evidence="1" type="ORF">K3G42_010204</name>
</gene>
<proteinExistence type="predicted"/>
<sequence length="270" mass="30931">MCQLFKLSRVSVYIVYGDNRTMALLINIIQALYDDYKELTSMGKVWITTSHIDFAVSRIERHLKLDFFYGSISLTIHSQELPEFEKFLHTVKPDGTLKDGFFKAFWKQAFECVLPDSSDYSLSCTGKEKLDSLPSPVFEMRMTGHSYGVYNAVLAVAHALQALYESQSNCRSVFECRNTEFHDPQPWQLHRFLQGISFNNSAGETWSLDENRGMGTGFDITNIVTFPNNSLIRMKVGRVDPKALDRKKVTLREDLLVWHKAFNQVMAATT</sequence>